<dbReference type="EMBL" id="JAUSUL010000002">
    <property type="protein sequence ID" value="MDQ0316203.1"/>
    <property type="molecule type" value="Genomic_DNA"/>
</dbReference>
<dbReference type="PANTHER" id="PTHR43377:SF6">
    <property type="entry name" value="GFO_IDH_MOCA-LIKE OXIDOREDUCTASE N-TERMINAL DOMAIN-CONTAINING PROTEIN"/>
    <property type="match status" value="1"/>
</dbReference>
<dbReference type="Pfam" id="PF01408">
    <property type="entry name" value="GFO_IDH_MocA"/>
    <property type="match status" value="1"/>
</dbReference>
<evidence type="ECO:0000259" key="2">
    <source>
        <dbReference type="Pfam" id="PF22725"/>
    </source>
</evidence>
<dbReference type="Pfam" id="PF22725">
    <property type="entry name" value="GFO_IDH_MocA_C3"/>
    <property type="match status" value="1"/>
</dbReference>
<dbReference type="InterPro" id="IPR036291">
    <property type="entry name" value="NAD(P)-bd_dom_sf"/>
</dbReference>
<dbReference type="InterPro" id="IPR000683">
    <property type="entry name" value="Gfo/Idh/MocA-like_OxRdtase_N"/>
</dbReference>
<keyword evidence="3" id="KW-0808">Transferase</keyword>
<protein>
    <submittedName>
        <fullName evidence="3">UDP-2-acetamido-3-amino-2,3-dideoxy-glucuronate N-acetyltransferase</fullName>
        <ecNumber evidence="3">2.3.1.201</ecNumber>
    </submittedName>
</protein>
<evidence type="ECO:0000313" key="3">
    <source>
        <dbReference type="EMBL" id="MDQ0316203.1"/>
    </source>
</evidence>
<dbReference type="AlphaFoldDB" id="A0AAE3VQP6"/>
<reference evidence="3" key="1">
    <citation type="submission" date="2023-07" db="EMBL/GenBank/DDBJ databases">
        <title>Genomic Encyclopedia of Type Strains, Phase IV (KMG-IV): sequencing the most valuable type-strain genomes for metagenomic binning, comparative biology and taxonomic classification.</title>
        <authorList>
            <person name="Goeker M."/>
        </authorList>
    </citation>
    <scope>NUCLEOTIDE SEQUENCE</scope>
    <source>
        <strain evidence="3">DSM 21202</strain>
    </source>
</reference>
<dbReference type="SUPFAM" id="SSF51735">
    <property type="entry name" value="NAD(P)-binding Rossmann-fold domains"/>
    <property type="match status" value="1"/>
</dbReference>
<sequence>MTKIGVVGCGSWGGNLVRTMHELGALHAVSDANPATAAAAAERYSVTALDYPALLADPEIEGVVLATPAHLHAEHALAAIAAGKHVYVEKPIALKPDDAKTMIAAAEKADRVLMVGHLLQYHAAFRKLLELVRSGEFGSLRYVYSNRLNIGKLRTEEDVLWSFAPHDLSMIIALAGEKPSEVTGLGSAFLQPLSDFATVHLAFPSGVGAHVFVSWLHPFKEQKLVAVCENAMIVFDDTCDWSQKLMCYRHEARIDKGAPHLVKASGEPIALEPSEPLKDECRHFLSCVAENRRPLTDGEEALRVLDVLSEASVRHA</sequence>
<dbReference type="Gene3D" id="3.40.50.720">
    <property type="entry name" value="NAD(P)-binding Rossmann-like Domain"/>
    <property type="match status" value="1"/>
</dbReference>
<dbReference type="InterPro" id="IPR051450">
    <property type="entry name" value="Gfo/Idh/MocA_Oxidoreductases"/>
</dbReference>
<feature type="domain" description="Gfo/Idh/MocA-like oxidoreductase N-terminal" evidence="1">
    <location>
        <begin position="3"/>
        <end position="117"/>
    </location>
</feature>
<gene>
    <name evidence="3" type="ORF">J2S73_002660</name>
</gene>
<name>A0AAE3VQP6_9HYPH</name>
<dbReference type="GO" id="GO:0016746">
    <property type="term" value="F:acyltransferase activity"/>
    <property type="evidence" value="ECO:0007669"/>
    <property type="project" value="UniProtKB-KW"/>
</dbReference>
<comment type="caution">
    <text evidence="3">The sequence shown here is derived from an EMBL/GenBank/DDBJ whole genome shotgun (WGS) entry which is preliminary data.</text>
</comment>
<proteinExistence type="predicted"/>
<evidence type="ECO:0000259" key="1">
    <source>
        <dbReference type="Pfam" id="PF01408"/>
    </source>
</evidence>
<dbReference type="GO" id="GO:0000166">
    <property type="term" value="F:nucleotide binding"/>
    <property type="evidence" value="ECO:0007669"/>
    <property type="project" value="InterPro"/>
</dbReference>
<dbReference type="PANTHER" id="PTHR43377">
    <property type="entry name" value="BILIVERDIN REDUCTASE A"/>
    <property type="match status" value="1"/>
</dbReference>
<dbReference type="EC" id="2.3.1.201" evidence="3"/>
<dbReference type="SUPFAM" id="SSF55347">
    <property type="entry name" value="Glyceraldehyde-3-phosphate dehydrogenase-like, C-terminal domain"/>
    <property type="match status" value="1"/>
</dbReference>
<evidence type="ECO:0000313" key="4">
    <source>
        <dbReference type="Proteomes" id="UP001229244"/>
    </source>
</evidence>
<keyword evidence="4" id="KW-1185">Reference proteome</keyword>
<dbReference type="RefSeq" id="WP_306886032.1">
    <property type="nucleotide sequence ID" value="NZ_JAUSUL010000002.1"/>
</dbReference>
<dbReference type="InterPro" id="IPR055170">
    <property type="entry name" value="GFO_IDH_MocA-like_dom"/>
</dbReference>
<accession>A0AAE3VQP6</accession>
<dbReference type="Proteomes" id="UP001229244">
    <property type="component" value="Unassembled WGS sequence"/>
</dbReference>
<feature type="domain" description="GFO/IDH/MocA-like oxidoreductase" evidence="2">
    <location>
        <begin position="125"/>
        <end position="233"/>
    </location>
</feature>
<organism evidence="3 4">
    <name type="scientific">Amorphus orientalis</name>
    <dbReference type="NCBI Taxonomy" id="649198"/>
    <lineage>
        <taxon>Bacteria</taxon>
        <taxon>Pseudomonadati</taxon>
        <taxon>Pseudomonadota</taxon>
        <taxon>Alphaproteobacteria</taxon>
        <taxon>Hyphomicrobiales</taxon>
        <taxon>Amorphaceae</taxon>
        <taxon>Amorphus</taxon>
    </lineage>
</organism>
<keyword evidence="3" id="KW-0012">Acyltransferase</keyword>
<dbReference type="Gene3D" id="3.30.360.10">
    <property type="entry name" value="Dihydrodipicolinate Reductase, domain 2"/>
    <property type="match status" value="1"/>
</dbReference>